<feature type="domain" description="Reverse transcriptase Ty1/copia-type" evidence="2">
    <location>
        <begin position="123"/>
        <end position="254"/>
    </location>
</feature>
<sequence>MTSPSSNPIYFPPSISPSSTNHSNSHINSGVPCPPNSPTLSYTSSDTHDLAVQSPPPPNPKLIVPTHSRNTRGMNGIFKPKQLFSVTKYPIPPSVEPTCVTQALQHVEWKQAMSDEFTALMKNGTWSLVPPQSNYNIIGCKWVFRIKRNPDGSIARYKARLVAKGFHQRPGIDFKDTFSPVIKPQTIKMVLCIALSKGWIISQMDVNNAFLHGTISEDVYMSQPAGFVHQNFPTHVCKLHKALYGLKQAPRAWLWLKTFLSRILEPLVTSGVELLPTSNGIFLTQHHYIRELLHKASMSDAKPVSTPMSTSCSLAANEDSSTCDVSHFRSL</sequence>
<dbReference type="Pfam" id="PF07727">
    <property type="entry name" value="RVT_2"/>
    <property type="match status" value="1"/>
</dbReference>
<dbReference type="EMBL" id="ASHM01034467">
    <property type="protein sequence ID" value="PNX78635.1"/>
    <property type="molecule type" value="Genomic_DNA"/>
</dbReference>
<dbReference type="InterPro" id="IPR043502">
    <property type="entry name" value="DNA/RNA_pol_sf"/>
</dbReference>
<protein>
    <recommendedName>
        <fullName evidence="2">Reverse transcriptase Ty1/copia-type domain-containing protein</fullName>
    </recommendedName>
</protein>
<proteinExistence type="predicted"/>
<gene>
    <name evidence="3" type="ORF">L195_g034613</name>
</gene>
<evidence type="ECO:0000313" key="3">
    <source>
        <dbReference type="EMBL" id="PNX78635.1"/>
    </source>
</evidence>
<feature type="region of interest" description="Disordered" evidence="1">
    <location>
        <begin position="1"/>
        <end position="75"/>
    </location>
</feature>
<dbReference type="Proteomes" id="UP000236291">
    <property type="component" value="Unassembled WGS sequence"/>
</dbReference>
<comment type="caution">
    <text evidence="3">The sequence shown here is derived from an EMBL/GenBank/DDBJ whole genome shotgun (WGS) entry which is preliminary data.</text>
</comment>
<organism evidence="3 4">
    <name type="scientific">Trifolium pratense</name>
    <name type="common">Red clover</name>
    <dbReference type="NCBI Taxonomy" id="57577"/>
    <lineage>
        <taxon>Eukaryota</taxon>
        <taxon>Viridiplantae</taxon>
        <taxon>Streptophyta</taxon>
        <taxon>Embryophyta</taxon>
        <taxon>Tracheophyta</taxon>
        <taxon>Spermatophyta</taxon>
        <taxon>Magnoliopsida</taxon>
        <taxon>eudicotyledons</taxon>
        <taxon>Gunneridae</taxon>
        <taxon>Pentapetalae</taxon>
        <taxon>rosids</taxon>
        <taxon>fabids</taxon>
        <taxon>Fabales</taxon>
        <taxon>Fabaceae</taxon>
        <taxon>Papilionoideae</taxon>
        <taxon>50 kb inversion clade</taxon>
        <taxon>NPAAA clade</taxon>
        <taxon>Hologalegina</taxon>
        <taxon>IRL clade</taxon>
        <taxon>Trifolieae</taxon>
        <taxon>Trifolium</taxon>
    </lineage>
</organism>
<dbReference type="STRING" id="57577.A0A2K3LJB9"/>
<evidence type="ECO:0000256" key="1">
    <source>
        <dbReference type="SAM" id="MobiDB-lite"/>
    </source>
</evidence>
<reference evidence="3 4" key="2">
    <citation type="journal article" date="2017" name="Front. Plant Sci.">
        <title>Gene Classification and Mining of Molecular Markers Useful in Red Clover (Trifolium pratense) Breeding.</title>
        <authorList>
            <person name="Istvanek J."/>
            <person name="Dluhosova J."/>
            <person name="Dluhos P."/>
            <person name="Patkova L."/>
            <person name="Nedelnik J."/>
            <person name="Repkova J."/>
        </authorList>
    </citation>
    <scope>NUCLEOTIDE SEQUENCE [LARGE SCALE GENOMIC DNA]</scope>
    <source>
        <strain evidence="4">cv. Tatra</strain>
        <tissue evidence="3">Young leaves</tissue>
    </source>
</reference>
<feature type="non-terminal residue" evidence="3">
    <location>
        <position position="331"/>
    </location>
</feature>
<dbReference type="AlphaFoldDB" id="A0A2K3LJB9"/>
<accession>A0A2K3LJB9</accession>
<reference evidence="3 4" key="1">
    <citation type="journal article" date="2014" name="Am. J. Bot.">
        <title>Genome assembly and annotation for red clover (Trifolium pratense; Fabaceae).</title>
        <authorList>
            <person name="Istvanek J."/>
            <person name="Jaros M."/>
            <person name="Krenek A."/>
            <person name="Repkova J."/>
        </authorList>
    </citation>
    <scope>NUCLEOTIDE SEQUENCE [LARGE SCALE GENOMIC DNA]</scope>
    <source>
        <strain evidence="4">cv. Tatra</strain>
        <tissue evidence="3">Young leaves</tissue>
    </source>
</reference>
<dbReference type="InterPro" id="IPR013103">
    <property type="entry name" value="RVT_2"/>
</dbReference>
<feature type="compositionally biased region" description="Low complexity" evidence="1">
    <location>
        <begin position="16"/>
        <end position="29"/>
    </location>
</feature>
<name>A0A2K3LJB9_TRIPR</name>
<evidence type="ECO:0000313" key="4">
    <source>
        <dbReference type="Proteomes" id="UP000236291"/>
    </source>
</evidence>
<evidence type="ECO:0000259" key="2">
    <source>
        <dbReference type="Pfam" id="PF07727"/>
    </source>
</evidence>
<dbReference type="SUPFAM" id="SSF56672">
    <property type="entry name" value="DNA/RNA polymerases"/>
    <property type="match status" value="1"/>
</dbReference>